<dbReference type="EMBL" id="MJIE01000001">
    <property type="protein sequence ID" value="OLR55512.1"/>
    <property type="molecule type" value="Genomic_DNA"/>
</dbReference>
<evidence type="ECO:0000256" key="3">
    <source>
        <dbReference type="ARBA" id="ARBA00022980"/>
    </source>
</evidence>
<dbReference type="OrthoDB" id="9808392at2"/>
<name>A0A1Q9JH23_9FIRM</name>
<organism evidence="8 9">
    <name type="scientific">Hornefia porci</name>
    <dbReference type="NCBI Taxonomy" id="2652292"/>
    <lineage>
        <taxon>Bacteria</taxon>
        <taxon>Bacillati</taxon>
        <taxon>Bacillota</taxon>
        <taxon>Clostridia</taxon>
        <taxon>Peptostreptococcales</taxon>
        <taxon>Anaerovoracaceae</taxon>
        <taxon>Hornefia</taxon>
    </lineage>
</organism>
<feature type="compositionally biased region" description="Polar residues" evidence="7">
    <location>
        <begin position="68"/>
        <end position="81"/>
    </location>
</feature>
<dbReference type="NCBIfam" id="TIGR00029">
    <property type="entry name" value="S20"/>
    <property type="match status" value="1"/>
</dbReference>
<dbReference type="Proteomes" id="UP000187404">
    <property type="component" value="Unassembled WGS sequence"/>
</dbReference>
<comment type="similarity">
    <text evidence="6">Belongs to the bacterial ribosomal protein bS20 family.</text>
</comment>
<dbReference type="SUPFAM" id="SSF46992">
    <property type="entry name" value="Ribosomal protein S20"/>
    <property type="match status" value="1"/>
</dbReference>
<sequence length="90" mass="10043">MANIKSAKKRIKVIDKKTAQNRRIKENLKKILKDYNQTLASGDLEAAAEKRTLAEKALKKAASRHTISKQSANRKVSQITRKLNAAKAAE</sequence>
<evidence type="ECO:0000313" key="9">
    <source>
        <dbReference type="Proteomes" id="UP000187404"/>
    </source>
</evidence>
<keyword evidence="9" id="KW-1185">Reference proteome</keyword>
<dbReference type="Gene3D" id="1.20.58.110">
    <property type="entry name" value="Ribosomal protein S20"/>
    <property type="match status" value="1"/>
</dbReference>
<dbReference type="AlphaFoldDB" id="A0A1Q9JH23"/>
<dbReference type="RefSeq" id="WP_075712506.1">
    <property type="nucleotide sequence ID" value="NZ_MJIE01000001.1"/>
</dbReference>
<proteinExistence type="inferred from homology"/>
<evidence type="ECO:0000256" key="1">
    <source>
        <dbReference type="ARBA" id="ARBA00022730"/>
    </source>
</evidence>
<comment type="caution">
    <text evidence="8">The sequence shown here is derived from an EMBL/GenBank/DDBJ whole genome shotgun (WGS) entry which is preliminary data.</text>
</comment>
<dbReference type="InterPro" id="IPR036510">
    <property type="entry name" value="Ribosomal_bS20_sf"/>
</dbReference>
<gene>
    <name evidence="6" type="primary">rpsT</name>
    <name evidence="8" type="ORF">BHK98_05185</name>
</gene>
<dbReference type="GO" id="GO:0006412">
    <property type="term" value="P:translation"/>
    <property type="evidence" value="ECO:0007669"/>
    <property type="project" value="UniProtKB-UniRule"/>
</dbReference>
<evidence type="ECO:0000256" key="5">
    <source>
        <dbReference type="ARBA" id="ARBA00035136"/>
    </source>
</evidence>
<evidence type="ECO:0000256" key="2">
    <source>
        <dbReference type="ARBA" id="ARBA00022884"/>
    </source>
</evidence>
<evidence type="ECO:0000256" key="4">
    <source>
        <dbReference type="ARBA" id="ARBA00023274"/>
    </source>
</evidence>
<feature type="region of interest" description="Disordered" evidence="7">
    <location>
        <begin position="61"/>
        <end position="90"/>
    </location>
</feature>
<dbReference type="GO" id="GO:1990904">
    <property type="term" value="C:ribonucleoprotein complex"/>
    <property type="evidence" value="ECO:0007669"/>
    <property type="project" value="UniProtKB-KW"/>
</dbReference>
<keyword evidence="4 6" id="KW-0687">Ribonucleoprotein</keyword>
<evidence type="ECO:0000256" key="7">
    <source>
        <dbReference type="SAM" id="MobiDB-lite"/>
    </source>
</evidence>
<dbReference type="GO" id="GO:0005840">
    <property type="term" value="C:ribosome"/>
    <property type="evidence" value="ECO:0007669"/>
    <property type="project" value="UniProtKB-KW"/>
</dbReference>
<protein>
    <recommendedName>
        <fullName evidence="5 6">Small ribosomal subunit protein bS20</fullName>
    </recommendedName>
</protein>
<reference evidence="8 9" key="1">
    <citation type="journal article" date="2016" name="Appl. Environ. Microbiol.">
        <title>Function and Phylogeny of Bacterial Butyryl Coenzyme A:Acetate Transferases and Their Diversity in the Proximal Colon of Swine.</title>
        <authorList>
            <person name="Trachsel J."/>
            <person name="Bayles D.O."/>
            <person name="Looft T."/>
            <person name="Levine U.Y."/>
            <person name="Allen H.K."/>
        </authorList>
    </citation>
    <scope>NUCLEOTIDE SEQUENCE [LARGE SCALE GENOMIC DNA]</scope>
    <source>
        <strain evidence="8 9">68-3-10</strain>
    </source>
</reference>
<evidence type="ECO:0000256" key="6">
    <source>
        <dbReference type="HAMAP-Rule" id="MF_00500"/>
    </source>
</evidence>
<accession>A0A1Q9JH23</accession>
<dbReference type="HAMAP" id="MF_00500">
    <property type="entry name" value="Ribosomal_bS20"/>
    <property type="match status" value="1"/>
</dbReference>
<keyword evidence="2 6" id="KW-0694">RNA-binding</keyword>
<evidence type="ECO:0000313" key="8">
    <source>
        <dbReference type="EMBL" id="OLR55512.1"/>
    </source>
</evidence>
<keyword evidence="1 6" id="KW-0699">rRNA-binding</keyword>
<keyword evidence="3 6" id="KW-0689">Ribosomal protein</keyword>
<dbReference type="Pfam" id="PF01649">
    <property type="entry name" value="Ribosomal_S20p"/>
    <property type="match status" value="1"/>
</dbReference>
<dbReference type="STRING" id="1261640.BHK98_05185"/>
<dbReference type="InterPro" id="IPR002583">
    <property type="entry name" value="Ribosomal_bS20"/>
</dbReference>
<dbReference type="GO" id="GO:0019843">
    <property type="term" value="F:rRNA binding"/>
    <property type="evidence" value="ECO:0007669"/>
    <property type="project" value="UniProtKB-UniRule"/>
</dbReference>
<comment type="function">
    <text evidence="6">Binds directly to 16S ribosomal RNA.</text>
</comment>
<dbReference type="GO" id="GO:0003735">
    <property type="term" value="F:structural constituent of ribosome"/>
    <property type="evidence" value="ECO:0007669"/>
    <property type="project" value="InterPro"/>
</dbReference>